<evidence type="ECO:0000313" key="1">
    <source>
        <dbReference type="EMBL" id="QJA69930.1"/>
    </source>
</evidence>
<dbReference type="AlphaFoldDB" id="A0A6M3JJF5"/>
<organism evidence="1">
    <name type="scientific">viral metagenome</name>
    <dbReference type="NCBI Taxonomy" id="1070528"/>
    <lineage>
        <taxon>unclassified sequences</taxon>
        <taxon>metagenomes</taxon>
        <taxon>organismal metagenomes</taxon>
    </lineage>
</organism>
<gene>
    <name evidence="1" type="ORF">MM415A04150_0001</name>
</gene>
<dbReference type="EMBL" id="MT141749">
    <property type="protein sequence ID" value="QJA69930.1"/>
    <property type="molecule type" value="Genomic_DNA"/>
</dbReference>
<protein>
    <submittedName>
        <fullName evidence="1">Uncharacterized protein</fullName>
    </submittedName>
</protein>
<accession>A0A6M3JJF5</accession>
<sequence>MTQKHQRTITVKGKIYTATDVGCPDFDRAKENREIVCQSLYSTFYDRVHNWISHTSVHLPFPSWLPMGYVPNVGNKDWKNFGGEQGGMHEEE</sequence>
<reference evidence="1" key="1">
    <citation type="submission" date="2020-03" db="EMBL/GenBank/DDBJ databases">
        <title>The deep terrestrial virosphere.</title>
        <authorList>
            <person name="Holmfeldt K."/>
            <person name="Nilsson E."/>
            <person name="Simone D."/>
            <person name="Lopez-Fernandez M."/>
            <person name="Wu X."/>
            <person name="de Brujin I."/>
            <person name="Lundin D."/>
            <person name="Andersson A."/>
            <person name="Bertilsson S."/>
            <person name="Dopson M."/>
        </authorList>
    </citation>
    <scope>NUCLEOTIDE SEQUENCE</scope>
    <source>
        <strain evidence="1">MM415A04150</strain>
    </source>
</reference>
<name>A0A6M3JJF5_9ZZZZ</name>
<proteinExistence type="predicted"/>